<organism evidence="2 3">
    <name type="scientific">Romanomermis culicivorax</name>
    <name type="common">Nematode worm</name>
    <dbReference type="NCBI Taxonomy" id="13658"/>
    <lineage>
        <taxon>Eukaryota</taxon>
        <taxon>Metazoa</taxon>
        <taxon>Ecdysozoa</taxon>
        <taxon>Nematoda</taxon>
        <taxon>Enoplea</taxon>
        <taxon>Dorylaimia</taxon>
        <taxon>Mermithida</taxon>
        <taxon>Mermithoidea</taxon>
        <taxon>Mermithidae</taxon>
        <taxon>Romanomermis</taxon>
    </lineage>
</organism>
<dbReference type="AlphaFoldDB" id="A0A915J1C6"/>
<feature type="region of interest" description="Disordered" evidence="1">
    <location>
        <begin position="1"/>
        <end position="73"/>
    </location>
</feature>
<protein>
    <submittedName>
        <fullName evidence="3">Uncharacterized protein</fullName>
    </submittedName>
</protein>
<sequence>MRRTRPPNTSRAECGKTLSERTTRHREQRDKQRACEEAERSSHATSTPKPKIVSSKIAAPAMKPRPAHQPDSH</sequence>
<feature type="compositionally biased region" description="Basic and acidic residues" evidence="1">
    <location>
        <begin position="18"/>
        <end position="42"/>
    </location>
</feature>
<feature type="compositionally biased region" description="Polar residues" evidence="1">
    <location>
        <begin position="1"/>
        <end position="11"/>
    </location>
</feature>
<reference evidence="3" key="1">
    <citation type="submission" date="2022-11" db="UniProtKB">
        <authorList>
            <consortium name="WormBaseParasite"/>
        </authorList>
    </citation>
    <scope>IDENTIFICATION</scope>
</reference>
<dbReference type="Proteomes" id="UP000887565">
    <property type="component" value="Unplaced"/>
</dbReference>
<accession>A0A915J1C6</accession>
<evidence type="ECO:0000256" key="1">
    <source>
        <dbReference type="SAM" id="MobiDB-lite"/>
    </source>
</evidence>
<dbReference type="WBParaSite" id="nRc.2.0.1.t19708-RA">
    <property type="protein sequence ID" value="nRc.2.0.1.t19708-RA"/>
    <property type="gene ID" value="nRc.2.0.1.g19708"/>
</dbReference>
<keyword evidence="2" id="KW-1185">Reference proteome</keyword>
<evidence type="ECO:0000313" key="2">
    <source>
        <dbReference type="Proteomes" id="UP000887565"/>
    </source>
</evidence>
<proteinExistence type="predicted"/>
<name>A0A915J1C6_ROMCU</name>
<evidence type="ECO:0000313" key="3">
    <source>
        <dbReference type="WBParaSite" id="nRc.2.0.1.t19708-RA"/>
    </source>
</evidence>